<protein>
    <recommendedName>
        <fullName evidence="4">Transmembrane protein</fullName>
    </recommendedName>
</protein>
<evidence type="ECO:0000256" key="1">
    <source>
        <dbReference type="SAM" id="Phobius"/>
    </source>
</evidence>
<reference evidence="2 3" key="1">
    <citation type="submission" date="2018-11" db="EMBL/GenBank/DDBJ databases">
        <title>Genomic Encyclopedia of Type Strains, Phase IV (KMG-IV): sequencing the most valuable type-strain genomes for metagenomic binning, comparative biology and taxonomic classification.</title>
        <authorList>
            <person name="Goeker M."/>
        </authorList>
    </citation>
    <scope>NUCLEOTIDE SEQUENCE [LARGE SCALE GENOMIC DNA]</scope>
    <source>
        <strain evidence="2 3">DSM 25623</strain>
    </source>
</reference>
<feature type="transmembrane region" description="Helical" evidence="1">
    <location>
        <begin position="33"/>
        <end position="64"/>
    </location>
</feature>
<comment type="caution">
    <text evidence="2">The sequence shown here is derived from an EMBL/GenBank/DDBJ whole genome shotgun (WGS) entry which is preliminary data.</text>
</comment>
<accession>A0A3N4VHA5</accession>
<dbReference type="AlphaFoldDB" id="A0A3N4VHA5"/>
<keyword evidence="3" id="KW-1185">Reference proteome</keyword>
<keyword evidence="1" id="KW-0472">Membrane</keyword>
<gene>
    <name evidence="2" type="ORF">EDC50_0061</name>
</gene>
<dbReference type="OrthoDB" id="5976163at2"/>
<keyword evidence="1" id="KW-1133">Transmembrane helix</keyword>
<evidence type="ECO:0008006" key="4">
    <source>
        <dbReference type="Google" id="ProtNLM"/>
    </source>
</evidence>
<dbReference type="EMBL" id="RKQN01000001">
    <property type="protein sequence ID" value="RPE80895.1"/>
    <property type="molecule type" value="Genomic_DNA"/>
</dbReference>
<dbReference type="Proteomes" id="UP000269708">
    <property type="component" value="Unassembled WGS sequence"/>
</dbReference>
<organism evidence="2 3">
    <name type="scientific">Vulcaniibacterium tengchongense</name>
    <dbReference type="NCBI Taxonomy" id="1273429"/>
    <lineage>
        <taxon>Bacteria</taxon>
        <taxon>Pseudomonadati</taxon>
        <taxon>Pseudomonadota</taxon>
        <taxon>Gammaproteobacteria</taxon>
        <taxon>Lysobacterales</taxon>
        <taxon>Lysobacteraceae</taxon>
        <taxon>Vulcaniibacterium</taxon>
    </lineage>
</organism>
<sequence>MFAQSFRFDHAQFQARMRSAFEPRKPRHRLLRFAFGLVGLAVLAVLVMFSVVLGAAMIGAGLLYKLWSSRGRAAARAPRVVEAEYRVVEPAALRQPSGSSAEVR</sequence>
<proteinExistence type="predicted"/>
<evidence type="ECO:0000313" key="3">
    <source>
        <dbReference type="Proteomes" id="UP000269708"/>
    </source>
</evidence>
<name>A0A3N4VHA5_9GAMM</name>
<dbReference type="RefSeq" id="WP_123768496.1">
    <property type="nucleotide sequence ID" value="NZ_RKQN01000001.1"/>
</dbReference>
<keyword evidence="1" id="KW-0812">Transmembrane</keyword>
<evidence type="ECO:0000313" key="2">
    <source>
        <dbReference type="EMBL" id="RPE80895.1"/>
    </source>
</evidence>